<keyword evidence="3" id="KW-0731">Sigma factor</keyword>
<dbReference type="EMBL" id="BEGY01000012">
    <property type="protein sequence ID" value="GAX75481.1"/>
    <property type="molecule type" value="Genomic_DNA"/>
</dbReference>
<dbReference type="GO" id="GO:0003677">
    <property type="term" value="F:DNA binding"/>
    <property type="evidence" value="ECO:0007669"/>
    <property type="project" value="UniProtKB-KW"/>
</dbReference>
<dbReference type="InterPro" id="IPR013324">
    <property type="entry name" value="RNA_pol_sigma_r3/r4-like"/>
</dbReference>
<dbReference type="OrthoDB" id="206108at2759"/>
<dbReference type="InterPro" id="IPR007627">
    <property type="entry name" value="RNA_pol_sigma70_r2"/>
</dbReference>
<dbReference type="InterPro" id="IPR014284">
    <property type="entry name" value="RNA_pol_sigma-70_dom"/>
</dbReference>
<dbReference type="Gene3D" id="1.10.10.10">
    <property type="entry name" value="Winged helix-like DNA-binding domain superfamily/Winged helix DNA-binding domain"/>
    <property type="match status" value="1"/>
</dbReference>
<comment type="caution">
    <text evidence="8">The sequence shown here is derived from an EMBL/GenBank/DDBJ whole genome shotgun (WGS) entry which is preliminary data.</text>
</comment>
<dbReference type="Proteomes" id="UP000232323">
    <property type="component" value="Unassembled WGS sequence"/>
</dbReference>
<gene>
    <name evidence="8" type="ORF">CEUSTIGMA_g2924.t1</name>
</gene>
<evidence type="ECO:0000256" key="1">
    <source>
        <dbReference type="ARBA" id="ARBA00007788"/>
    </source>
</evidence>
<keyword evidence="4" id="KW-0238">DNA-binding</keyword>
<proteinExistence type="inferred from homology"/>
<evidence type="ECO:0000313" key="9">
    <source>
        <dbReference type="Proteomes" id="UP000232323"/>
    </source>
</evidence>
<accession>A0A250WXD9</accession>
<evidence type="ECO:0000256" key="5">
    <source>
        <dbReference type="ARBA" id="ARBA00023163"/>
    </source>
</evidence>
<dbReference type="InterPro" id="IPR013325">
    <property type="entry name" value="RNA_pol_sigma_r2"/>
</dbReference>
<evidence type="ECO:0000256" key="2">
    <source>
        <dbReference type="ARBA" id="ARBA00023015"/>
    </source>
</evidence>
<feature type="domain" description="RNA polymerase sigma-70 region 2" evidence="7">
    <location>
        <begin position="259"/>
        <end position="327"/>
    </location>
</feature>
<dbReference type="GO" id="GO:0016987">
    <property type="term" value="F:sigma factor activity"/>
    <property type="evidence" value="ECO:0007669"/>
    <property type="project" value="UniProtKB-KW"/>
</dbReference>
<dbReference type="InterPro" id="IPR036388">
    <property type="entry name" value="WH-like_DNA-bd_sf"/>
</dbReference>
<dbReference type="InterPro" id="IPR000943">
    <property type="entry name" value="RNA_pol_sigma70"/>
</dbReference>
<keyword evidence="2" id="KW-0805">Transcription regulation</keyword>
<evidence type="ECO:0000259" key="7">
    <source>
        <dbReference type="Pfam" id="PF04542"/>
    </source>
</evidence>
<dbReference type="PRINTS" id="PR00046">
    <property type="entry name" value="SIGMA70FCT"/>
</dbReference>
<dbReference type="Gene3D" id="1.20.120.1810">
    <property type="match status" value="1"/>
</dbReference>
<reference evidence="8 9" key="1">
    <citation type="submission" date="2017-08" db="EMBL/GenBank/DDBJ databases">
        <title>Acidophilic green algal genome provides insights into adaptation to an acidic environment.</title>
        <authorList>
            <person name="Hirooka S."/>
            <person name="Hirose Y."/>
            <person name="Kanesaki Y."/>
            <person name="Higuchi S."/>
            <person name="Fujiwara T."/>
            <person name="Onuma R."/>
            <person name="Era A."/>
            <person name="Ohbayashi R."/>
            <person name="Uzuka A."/>
            <person name="Nozaki H."/>
            <person name="Yoshikawa H."/>
            <person name="Miyagishima S.Y."/>
        </authorList>
    </citation>
    <scope>NUCLEOTIDE SEQUENCE [LARGE SCALE GENOMIC DNA]</scope>
    <source>
        <strain evidence="8 9">NIES-2499</strain>
    </source>
</reference>
<evidence type="ECO:0000256" key="3">
    <source>
        <dbReference type="ARBA" id="ARBA00023082"/>
    </source>
</evidence>
<dbReference type="SUPFAM" id="SSF88946">
    <property type="entry name" value="Sigma2 domain of RNA polymerase sigma factors"/>
    <property type="match status" value="1"/>
</dbReference>
<dbReference type="AlphaFoldDB" id="A0A250WXD9"/>
<sequence length="527" mass="59279">MAFNQIRRQSGINRQVYTSKERKHLIPAASRKNVCFTAAVTTVERDLESFLIVSSAKPRFDVRKFEGATSDRPFGNAQTHKHDSMWAHAEKRIEKLRSLTNELERSLQVLQQSIDLTAQEGKKQYGVMEKESMTGPVLVMGATLTSGLLKLTGKNKGKTIKKSSNIDRGVMSDAIITSIKERSSMSKDGGKRRQLLRKEEEEGLLQAFQAYLHFHDSKVHLAKKIRREPTELEVARYTKTDVSLLRDTVQLGKEAEIALIRHNIGLVRSISWKFLGKGVPMEDLLDEGVQGLIHAMKKFKPSRGFRLSTYATWWIKQKVVEAVRKQGDVVSLPLQMYHDVMKLRKTWGEISKQSGKEPSTKALALALGWTETRAEKTRAYGLLMSGSILSLEALGLSSESEEQHFEISSDAVDDGWEGLVAPSVDAEQFASQTVLDEQVTSILKKKMRGVEHRVLELRMALNGGEPQTLKEISKEVNLTAEGVRCMQWSALKKLRRSHDLKELLDEGLSDEPEIPARGAPGYTRKPF</sequence>
<protein>
    <recommendedName>
        <fullName evidence="7">RNA polymerase sigma-70 region 2 domain-containing protein</fullName>
    </recommendedName>
</protein>
<name>A0A250WXD9_9CHLO</name>
<dbReference type="PANTHER" id="PTHR30603">
    <property type="entry name" value="RNA POLYMERASE SIGMA FACTOR RPO"/>
    <property type="match status" value="1"/>
</dbReference>
<evidence type="ECO:0000256" key="4">
    <source>
        <dbReference type="ARBA" id="ARBA00023125"/>
    </source>
</evidence>
<dbReference type="PANTHER" id="PTHR30603:SF47">
    <property type="entry name" value="RNA POLYMERASE SIGMA FACTOR SIGD, CHLOROPLASTIC"/>
    <property type="match status" value="1"/>
</dbReference>
<dbReference type="SUPFAM" id="SSF88659">
    <property type="entry name" value="Sigma3 and sigma4 domains of RNA polymerase sigma factors"/>
    <property type="match status" value="1"/>
</dbReference>
<dbReference type="GO" id="GO:0006352">
    <property type="term" value="P:DNA-templated transcription initiation"/>
    <property type="evidence" value="ECO:0007669"/>
    <property type="project" value="InterPro"/>
</dbReference>
<comment type="similarity">
    <text evidence="1">Belongs to the sigma-70 factor family.</text>
</comment>
<dbReference type="NCBIfam" id="TIGR02937">
    <property type="entry name" value="sigma70-ECF"/>
    <property type="match status" value="1"/>
</dbReference>
<evidence type="ECO:0000313" key="8">
    <source>
        <dbReference type="EMBL" id="GAX75481.1"/>
    </source>
</evidence>
<keyword evidence="5" id="KW-0804">Transcription</keyword>
<feature type="region of interest" description="Disordered" evidence="6">
    <location>
        <begin position="504"/>
        <end position="527"/>
    </location>
</feature>
<keyword evidence="9" id="KW-1185">Reference proteome</keyword>
<organism evidence="8 9">
    <name type="scientific">Chlamydomonas eustigma</name>
    <dbReference type="NCBI Taxonomy" id="1157962"/>
    <lineage>
        <taxon>Eukaryota</taxon>
        <taxon>Viridiplantae</taxon>
        <taxon>Chlorophyta</taxon>
        <taxon>core chlorophytes</taxon>
        <taxon>Chlorophyceae</taxon>
        <taxon>CS clade</taxon>
        <taxon>Chlamydomonadales</taxon>
        <taxon>Chlamydomonadaceae</taxon>
        <taxon>Chlamydomonas</taxon>
    </lineage>
</organism>
<dbReference type="InterPro" id="IPR050239">
    <property type="entry name" value="Sigma-70_RNA_pol_init_factors"/>
</dbReference>
<dbReference type="Pfam" id="PF04542">
    <property type="entry name" value="Sigma70_r2"/>
    <property type="match status" value="1"/>
</dbReference>
<evidence type="ECO:0000256" key="6">
    <source>
        <dbReference type="SAM" id="MobiDB-lite"/>
    </source>
</evidence>
<dbReference type="STRING" id="1157962.A0A250WXD9"/>